<evidence type="ECO:0000313" key="3">
    <source>
        <dbReference type="Proteomes" id="UP000198634"/>
    </source>
</evidence>
<proteinExistence type="predicted"/>
<organism evidence="2 3">
    <name type="scientific">Thalassovita taeanensis</name>
    <dbReference type="NCBI Taxonomy" id="657014"/>
    <lineage>
        <taxon>Bacteria</taxon>
        <taxon>Pseudomonadati</taxon>
        <taxon>Pseudomonadota</taxon>
        <taxon>Alphaproteobacteria</taxon>
        <taxon>Rhodobacterales</taxon>
        <taxon>Roseobacteraceae</taxon>
        <taxon>Thalassovita</taxon>
    </lineage>
</organism>
<dbReference type="InterPro" id="IPR045601">
    <property type="entry name" value="DUF6455"/>
</dbReference>
<dbReference type="Proteomes" id="UP000198634">
    <property type="component" value="Unassembled WGS sequence"/>
</dbReference>
<reference evidence="2 3" key="1">
    <citation type="submission" date="2016-10" db="EMBL/GenBank/DDBJ databases">
        <authorList>
            <person name="de Groot N.N."/>
        </authorList>
    </citation>
    <scope>NUCLEOTIDE SEQUENCE [LARGE SCALE GENOMIC DNA]</scope>
    <source>
        <strain evidence="2 3">DSM 22007</strain>
    </source>
</reference>
<dbReference type="Pfam" id="PF20056">
    <property type="entry name" value="DUF6455"/>
    <property type="match status" value="1"/>
</dbReference>
<accession>A0A1H9BDC3</accession>
<dbReference type="RefSeq" id="WP_090268647.1">
    <property type="nucleotide sequence ID" value="NZ_FOEP01000002.1"/>
</dbReference>
<evidence type="ECO:0000313" key="2">
    <source>
        <dbReference type="EMBL" id="SEP86278.1"/>
    </source>
</evidence>
<dbReference type="EMBL" id="FOEP01000002">
    <property type="protein sequence ID" value="SEP86278.1"/>
    <property type="molecule type" value="Genomic_DNA"/>
</dbReference>
<protein>
    <recommendedName>
        <fullName evidence="1">DUF6455 domain-containing protein</fullName>
    </recommendedName>
</protein>
<evidence type="ECO:0000259" key="1">
    <source>
        <dbReference type="Pfam" id="PF20056"/>
    </source>
</evidence>
<dbReference type="STRING" id="657014.SAMN04488092_102446"/>
<sequence length="87" mass="9696">MGVVIRLGSTERHFWLTRSVARTMGLSMSAAMKEGRLSAQGYSEMITKCRRCEFVDQCEQWLAHRGDGAQSAPEPCVNAAMYEALKP</sequence>
<name>A0A1H9BDC3_9RHOB</name>
<feature type="domain" description="DUF6455" evidence="1">
    <location>
        <begin position="7"/>
        <end position="86"/>
    </location>
</feature>
<gene>
    <name evidence="2" type="ORF">SAMN04488092_102446</name>
</gene>
<dbReference type="AlphaFoldDB" id="A0A1H9BDC3"/>
<dbReference type="OrthoDB" id="7859249at2"/>
<keyword evidence="3" id="KW-1185">Reference proteome</keyword>